<organism evidence="12 13">
    <name type="scientific">Defluviicoccus vanus</name>
    <dbReference type="NCBI Taxonomy" id="111831"/>
    <lineage>
        <taxon>Bacteria</taxon>
        <taxon>Pseudomonadati</taxon>
        <taxon>Pseudomonadota</taxon>
        <taxon>Alphaproteobacteria</taxon>
        <taxon>Rhodospirillales</taxon>
        <taxon>Rhodospirillaceae</taxon>
        <taxon>Defluviicoccus</taxon>
    </lineage>
</organism>
<keyword evidence="7" id="KW-0653">Protein transport</keyword>
<keyword evidence="5" id="KW-0997">Cell inner membrane</keyword>
<dbReference type="GO" id="GO:0055085">
    <property type="term" value="P:transmembrane transport"/>
    <property type="evidence" value="ECO:0007669"/>
    <property type="project" value="InterPro"/>
</dbReference>
<comment type="subcellular location">
    <subcellularLocation>
        <location evidence="1">Cell inner membrane</location>
        <topology evidence="1">Single-pass membrane protein</topology>
        <orientation evidence="1">Periplasmic side</orientation>
    </subcellularLocation>
</comment>
<evidence type="ECO:0000256" key="5">
    <source>
        <dbReference type="ARBA" id="ARBA00022519"/>
    </source>
</evidence>
<evidence type="ECO:0000256" key="3">
    <source>
        <dbReference type="ARBA" id="ARBA00022448"/>
    </source>
</evidence>
<proteinExistence type="inferred from homology"/>
<keyword evidence="4" id="KW-1003">Cell membrane</keyword>
<name>A0A7H1MY49_9PROT</name>
<reference evidence="12 13" key="1">
    <citation type="submission" date="2020-05" db="EMBL/GenBank/DDBJ databases">
        <title>Complete closed genome sequence of Defluviicoccus vanus.</title>
        <authorList>
            <person name="Bessarab I."/>
            <person name="Arumugam K."/>
            <person name="Maszenan A.M."/>
            <person name="Seviour R.J."/>
            <person name="Williams R.B."/>
        </authorList>
    </citation>
    <scope>NUCLEOTIDE SEQUENCE [LARGE SCALE GENOMIC DNA]</scope>
    <source>
        <strain evidence="12 13">Ben 114</strain>
    </source>
</reference>
<dbReference type="GO" id="GO:0015031">
    <property type="term" value="P:protein transport"/>
    <property type="evidence" value="ECO:0007669"/>
    <property type="project" value="UniProtKB-KW"/>
</dbReference>
<dbReference type="NCBIfam" id="TIGR01352">
    <property type="entry name" value="tonB_Cterm"/>
    <property type="match status" value="1"/>
</dbReference>
<keyword evidence="6" id="KW-0812">Transmembrane</keyword>
<dbReference type="GO" id="GO:0098797">
    <property type="term" value="C:plasma membrane protein complex"/>
    <property type="evidence" value="ECO:0007669"/>
    <property type="project" value="TreeGrafter"/>
</dbReference>
<dbReference type="SUPFAM" id="SSF74653">
    <property type="entry name" value="TolA/TonB C-terminal domain"/>
    <property type="match status" value="1"/>
</dbReference>
<dbReference type="AlphaFoldDB" id="A0A7H1MY49"/>
<evidence type="ECO:0000256" key="4">
    <source>
        <dbReference type="ARBA" id="ARBA00022475"/>
    </source>
</evidence>
<evidence type="ECO:0000256" key="7">
    <source>
        <dbReference type="ARBA" id="ARBA00022927"/>
    </source>
</evidence>
<dbReference type="Gene3D" id="3.30.1150.10">
    <property type="match status" value="1"/>
</dbReference>
<evidence type="ECO:0000256" key="9">
    <source>
        <dbReference type="ARBA" id="ARBA00023136"/>
    </source>
</evidence>
<dbReference type="GO" id="GO:0031992">
    <property type="term" value="F:energy transducer activity"/>
    <property type="evidence" value="ECO:0007669"/>
    <property type="project" value="TreeGrafter"/>
</dbReference>
<dbReference type="InterPro" id="IPR051045">
    <property type="entry name" value="TonB-dependent_transducer"/>
</dbReference>
<feature type="compositionally biased region" description="Low complexity" evidence="10">
    <location>
        <begin position="179"/>
        <end position="190"/>
    </location>
</feature>
<evidence type="ECO:0000256" key="2">
    <source>
        <dbReference type="ARBA" id="ARBA00006555"/>
    </source>
</evidence>
<dbReference type="InterPro" id="IPR006260">
    <property type="entry name" value="TonB/TolA_C"/>
</dbReference>
<dbReference type="PANTHER" id="PTHR33446">
    <property type="entry name" value="PROTEIN TONB-RELATED"/>
    <property type="match status" value="1"/>
</dbReference>
<keyword evidence="3" id="KW-0813">Transport</keyword>
<evidence type="ECO:0000313" key="13">
    <source>
        <dbReference type="Proteomes" id="UP000516369"/>
    </source>
</evidence>
<feature type="region of interest" description="Disordered" evidence="10">
    <location>
        <begin position="93"/>
        <end position="213"/>
    </location>
</feature>
<keyword evidence="8" id="KW-1133">Transmembrane helix</keyword>
<dbReference type="EMBL" id="CP053923">
    <property type="protein sequence ID" value="QNT68385.1"/>
    <property type="molecule type" value="Genomic_DNA"/>
</dbReference>
<dbReference type="Pfam" id="PF13103">
    <property type="entry name" value="TonB_2"/>
    <property type="match status" value="1"/>
</dbReference>
<feature type="domain" description="TonB C-terminal" evidence="11">
    <location>
        <begin position="222"/>
        <end position="311"/>
    </location>
</feature>
<accession>A0A7H1MY49</accession>
<protein>
    <submittedName>
        <fullName evidence="12">Energy transducer TonB</fullName>
    </submittedName>
</protein>
<keyword evidence="9" id="KW-0472">Membrane</keyword>
<keyword evidence="13" id="KW-1185">Reference proteome</keyword>
<feature type="compositionally biased region" description="Low complexity" evidence="10">
    <location>
        <begin position="93"/>
        <end position="130"/>
    </location>
</feature>
<dbReference type="PANTHER" id="PTHR33446:SF2">
    <property type="entry name" value="PROTEIN TONB"/>
    <property type="match status" value="1"/>
</dbReference>
<comment type="similarity">
    <text evidence="2">Belongs to the TonB family.</text>
</comment>
<evidence type="ECO:0000256" key="6">
    <source>
        <dbReference type="ARBA" id="ARBA00022692"/>
    </source>
</evidence>
<dbReference type="KEGG" id="dvn:HQ394_02195"/>
<dbReference type="InterPro" id="IPR037682">
    <property type="entry name" value="TonB_C"/>
</dbReference>
<evidence type="ECO:0000313" key="12">
    <source>
        <dbReference type="EMBL" id="QNT68385.1"/>
    </source>
</evidence>
<evidence type="ECO:0000256" key="8">
    <source>
        <dbReference type="ARBA" id="ARBA00022989"/>
    </source>
</evidence>
<evidence type="ECO:0000256" key="10">
    <source>
        <dbReference type="SAM" id="MobiDB-lite"/>
    </source>
</evidence>
<sequence length="311" mass="30436">MTAATIPPQGTPTGKPTAAPLVEFVSAAGDYRRPSAALRRSSLTGAVIASAILHAGICGLTLSAALPTSGSEPEAALTIELIMDAPTDAVAGEAAASGSAAPGPSPDVAATESSGAVAVSSAADDTIAAPQPSPQARPPTLVKAAAAPQRQVKPLKPRAAATPLRKDAKPAASVPDGTAAATNAGEAASAVDDPAGSVDAAGPPTSSGRAGVAMAGAVTGREELLAAYGRTVRAQIVAHKPRGVRLPGRAEISFTVTGDGTLLGARIAGSSGNTELDRLALLAVQAAAPLPPPPAALGTQPLTFTLPFTFR</sequence>
<evidence type="ECO:0000256" key="1">
    <source>
        <dbReference type="ARBA" id="ARBA00004383"/>
    </source>
</evidence>
<evidence type="ECO:0000259" key="11">
    <source>
        <dbReference type="PROSITE" id="PS52015"/>
    </source>
</evidence>
<dbReference type="Proteomes" id="UP000516369">
    <property type="component" value="Chromosome"/>
</dbReference>
<gene>
    <name evidence="12" type="ORF">HQ394_02195</name>
</gene>
<dbReference type="PROSITE" id="PS52015">
    <property type="entry name" value="TONB_CTD"/>
    <property type="match status" value="1"/>
</dbReference>